<keyword evidence="1" id="KW-0805">Transcription regulation</keyword>
<dbReference type="InterPro" id="IPR000835">
    <property type="entry name" value="HTH_MarR-typ"/>
</dbReference>
<evidence type="ECO:0000313" key="6">
    <source>
        <dbReference type="Proteomes" id="UP000660021"/>
    </source>
</evidence>
<name>A0ABR7HTB0_9FIRM</name>
<evidence type="ECO:0000256" key="1">
    <source>
        <dbReference type="ARBA" id="ARBA00023015"/>
    </source>
</evidence>
<dbReference type="PANTHER" id="PTHR42756:SF1">
    <property type="entry name" value="TRANSCRIPTIONAL REPRESSOR OF EMRAB OPERON"/>
    <property type="match status" value="1"/>
</dbReference>
<dbReference type="PROSITE" id="PS50995">
    <property type="entry name" value="HTH_MARR_2"/>
    <property type="match status" value="1"/>
</dbReference>
<dbReference type="SMART" id="SM00347">
    <property type="entry name" value="HTH_MARR"/>
    <property type="match status" value="1"/>
</dbReference>
<protein>
    <submittedName>
        <fullName evidence="5">MarR family transcriptional regulator</fullName>
    </submittedName>
</protein>
<dbReference type="RefSeq" id="WP_186963631.1">
    <property type="nucleotide sequence ID" value="NZ_JACOPR010000004.1"/>
</dbReference>
<keyword evidence="6" id="KW-1185">Reference proteome</keyword>
<keyword evidence="2" id="KW-0238">DNA-binding</keyword>
<evidence type="ECO:0000256" key="2">
    <source>
        <dbReference type="ARBA" id="ARBA00023125"/>
    </source>
</evidence>
<dbReference type="Pfam" id="PF12802">
    <property type="entry name" value="MarR_2"/>
    <property type="match status" value="1"/>
</dbReference>
<feature type="domain" description="HTH marR-type" evidence="4">
    <location>
        <begin position="5"/>
        <end position="137"/>
    </location>
</feature>
<evidence type="ECO:0000256" key="3">
    <source>
        <dbReference type="ARBA" id="ARBA00023163"/>
    </source>
</evidence>
<proteinExistence type="predicted"/>
<organism evidence="5 6">
    <name type="scientific">Pseudoflavonifractor hominis</name>
    <dbReference type="NCBI Taxonomy" id="2763059"/>
    <lineage>
        <taxon>Bacteria</taxon>
        <taxon>Bacillati</taxon>
        <taxon>Bacillota</taxon>
        <taxon>Clostridia</taxon>
        <taxon>Eubacteriales</taxon>
        <taxon>Oscillospiraceae</taxon>
        <taxon>Pseudoflavonifractor</taxon>
    </lineage>
</organism>
<comment type="caution">
    <text evidence="5">The sequence shown here is derived from an EMBL/GenBank/DDBJ whole genome shotgun (WGS) entry which is preliminary data.</text>
</comment>
<dbReference type="EMBL" id="JACOPR010000004">
    <property type="protein sequence ID" value="MBC5730762.1"/>
    <property type="molecule type" value="Genomic_DNA"/>
</dbReference>
<dbReference type="InterPro" id="IPR036390">
    <property type="entry name" value="WH_DNA-bd_sf"/>
</dbReference>
<evidence type="ECO:0000259" key="4">
    <source>
        <dbReference type="PROSITE" id="PS50995"/>
    </source>
</evidence>
<keyword evidence="3" id="KW-0804">Transcription</keyword>
<sequence length="151" mass="17791">MKHESITILRYISILQRNTNRYFDLTLEPNQIGSGQQFFLLRIAEHEGITMYDLAKLGHFDKGTVTKAVQKLSEQGYVYLEPDPHDRRVRHLYVTEQARPLIERVYRLRDHWTDSLTRELPPETQEQLLHTLQILAERSCQTLEEMQSSAP</sequence>
<dbReference type="Gene3D" id="1.10.10.10">
    <property type="entry name" value="Winged helix-like DNA-binding domain superfamily/Winged helix DNA-binding domain"/>
    <property type="match status" value="1"/>
</dbReference>
<dbReference type="Proteomes" id="UP000660021">
    <property type="component" value="Unassembled WGS sequence"/>
</dbReference>
<accession>A0ABR7HTB0</accession>
<reference evidence="5 6" key="1">
    <citation type="submission" date="2020-08" db="EMBL/GenBank/DDBJ databases">
        <title>Genome public.</title>
        <authorList>
            <person name="Liu C."/>
            <person name="Sun Q."/>
        </authorList>
    </citation>
    <scope>NUCLEOTIDE SEQUENCE [LARGE SCALE GENOMIC DNA]</scope>
    <source>
        <strain evidence="5 6">New-38</strain>
    </source>
</reference>
<dbReference type="InterPro" id="IPR036388">
    <property type="entry name" value="WH-like_DNA-bd_sf"/>
</dbReference>
<dbReference type="SUPFAM" id="SSF46785">
    <property type="entry name" value="Winged helix' DNA-binding domain"/>
    <property type="match status" value="1"/>
</dbReference>
<evidence type="ECO:0000313" key="5">
    <source>
        <dbReference type="EMBL" id="MBC5730762.1"/>
    </source>
</evidence>
<dbReference type="PANTHER" id="PTHR42756">
    <property type="entry name" value="TRANSCRIPTIONAL REGULATOR, MARR"/>
    <property type="match status" value="1"/>
</dbReference>
<gene>
    <name evidence="5" type="ORF">H8S34_07925</name>
</gene>